<feature type="transmembrane region" description="Helical" evidence="1">
    <location>
        <begin position="108"/>
        <end position="127"/>
    </location>
</feature>
<organism evidence="2 3">
    <name type="scientific">Brumimicrobium oceani</name>
    <dbReference type="NCBI Taxonomy" id="2100725"/>
    <lineage>
        <taxon>Bacteria</taxon>
        <taxon>Pseudomonadati</taxon>
        <taxon>Bacteroidota</taxon>
        <taxon>Flavobacteriia</taxon>
        <taxon>Flavobacteriales</taxon>
        <taxon>Crocinitomicaceae</taxon>
        <taxon>Brumimicrobium</taxon>
    </lineage>
</organism>
<dbReference type="EMBL" id="QFRJ01000006">
    <property type="protein sequence ID" value="PWH85505.1"/>
    <property type="molecule type" value="Genomic_DNA"/>
</dbReference>
<proteinExistence type="predicted"/>
<evidence type="ECO:0000256" key="1">
    <source>
        <dbReference type="SAM" id="Phobius"/>
    </source>
</evidence>
<protein>
    <submittedName>
        <fullName evidence="2">Uncharacterized protein</fullName>
    </submittedName>
</protein>
<dbReference type="AlphaFoldDB" id="A0A2U2XCI4"/>
<keyword evidence="1" id="KW-1133">Transmembrane helix</keyword>
<keyword evidence="3" id="KW-1185">Reference proteome</keyword>
<feature type="transmembrane region" description="Helical" evidence="1">
    <location>
        <begin position="66"/>
        <end position="88"/>
    </location>
</feature>
<accession>A0A2U2XCI4</accession>
<dbReference type="Proteomes" id="UP000245370">
    <property type="component" value="Unassembled WGS sequence"/>
</dbReference>
<sequence>MLVFGIFLFYADQTSEQIVTYFTNTMFRYEKPAFLKLVYLVLLVVTIAMLATLNKSEKSTIEEKKDAFNSFVISSVSSFFSGWAVHLYFVVKTVENRASFMQLEDQFWIYHCADLTLVIGFAFAGFMKLRPAIHR</sequence>
<name>A0A2U2XCI4_9FLAO</name>
<keyword evidence="1" id="KW-0812">Transmembrane</keyword>
<evidence type="ECO:0000313" key="3">
    <source>
        <dbReference type="Proteomes" id="UP000245370"/>
    </source>
</evidence>
<comment type="caution">
    <text evidence="2">The sequence shown here is derived from an EMBL/GenBank/DDBJ whole genome shotgun (WGS) entry which is preliminary data.</text>
</comment>
<reference evidence="2 3" key="1">
    <citation type="submission" date="2018-05" db="EMBL/GenBank/DDBJ databases">
        <title>Brumimicrobium oceani sp. nov., isolated from coastal sediment.</title>
        <authorList>
            <person name="Kou Y."/>
        </authorList>
    </citation>
    <scope>NUCLEOTIDE SEQUENCE [LARGE SCALE GENOMIC DNA]</scope>
    <source>
        <strain evidence="2 3">C305</strain>
    </source>
</reference>
<evidence type="ECO:0000313" key="2">
    <source>
        <dbReference type="EMBL" id="PWH85505.1"/>
    </source>
</evidence>
<feature type="transmembrane region" description="Helical" evidence="1">
    <location>
        <begin position="33"/>
        <end position="54"/>
    </location>
</feature>
<keyword evidence="1" id="KW-0472">Membrane</keyword>
<gene>
    <name evidence="2" type="ORF">DIT68_09640</name>
</gene>
<reference evidence="2 3" key="2">
    <citation type="submission" date="2018-05" db="EMBL/GenBank/DDBJ databases">
        <authorList>
            <person name="Lanie J.A."/>
            <person name="Ng W.-L."/>
            <person name="Kazmierczak K.M."/>
            <person name="Andrzejewski T.M."/>
            <person name="Davidsen T.M."/>
            <person name="Wayne K.J."/>
            <person name="Tettelin H."/>
            <person name="Glass J.I."/>
            <person name="Rusch D."/>
            <person name="Podicherti R."/>
            <person name="Tsui H.-C.T."/>
            <person name="Winkler M.E."/>
        </authorList>
    </citation>
    <scope>NUCLEOTIDE SEQUENCE [LARGE SCALE GENOMIC DNA]</scope>
    <source>
        <strain evidence="2 3">C305</strain>
    </source>
</reference>